<dbReference type="AlphaFoldDB" id="A0A381XF54"/>
<accession>A0A381XF54</accession>
<protein>
    <recommendedName>
        <fullName evidence="4">DUF1588 domain-containing protein</fullName>
    </recommendedName>
</protein>
<proteinExistence type="predicted"/>
<dbReference type="InterPro" id="IPR011478">
    <property type="entry name" value="DUF1585"/>
</dbReference>
<evidence type="ECO:0000313" key="3">
    <source>
        <dbReference type="EMBL" id="SVA62817.1"/>
    </source>
</evidence>
<dbReference type="InterPro" id="IPR013039">
    <property type="entry name" value="DUF1588"/>
</dbReference>
<evidence type="ECO:0000259" key="1">
    <source>
        <dbReference type="Pfam" id="PF07624"/>
    </source>
</evidence>
<dbReference type="Pfam" id="PF07624">
    <property type="entry name" value="PSD2"/>
    <property type="match status" value="1"/>
</dbReference>
<feature type="domain" description="DUF1588" evidence="2">
    <location>
        <begin position="426"/>
        <end position="521"/>
    </location>
</feature>
<gene>
    <name evidence="3" type="ORF">METZ01_LOCUS115671</name>
</gene>
<evidence type="ECO:0008006" key="4">
    <source>
        <dbReference type="Google" id="ProtNLM"/>
    </source>
</evidence>
<organism evidence="3">
    <name type="scientific">marine metagenome</name>
    <dbReference type="NCBI Taxonomy" id="408172"/>
    <lineage>
        <taxon>unclassified sequences</taxon>
        <taxon>metagenomes</taxon>
        <taxon>ecological metagenomes</taxon>
    </lineage>
</organism>
<feature type="non-terminal residue" evidence="3">
    <location>
        <position position="1"/>
    </location>
</feature>
<dbReference type="Pfam" id="PF07627">
    <property type="entry name" value="PSCyt3"/>
    <property type="match status" value="1"/>
</dbReference>
<evidence type="ECO:0000259" key="2">
    <source>
        <dbReference type="Pfam" id="PF07627"/>
    </source>
</evidence>
<feature type="domain" description="DUF1585" evidence="1">
    <location>
        <begin position="544"/>
        <end position="612"/>
    </location>
</feature>
<dbReference type="EMBL" id="UINC01014787">
    <property type="protein sequence ID" value="SVA62817.1"/>
    <property type="molecule type" value="Genomic_DNA"/>
</dbReference>
<name>A0A381XF54_9ZZZZ</name>
<sequence length="628" mass="70474">VPHDKLFDPKVAAQAPKIAASPARIWRTLPQSYEQKQETWLGARGVGVARKVGQSGKFGYLPAPFGLHTKNELKNYSFDYTLAGAQTEGLANNARALLKLVIKANPGPRKQGPIRKVARAKEPPTPAEVDQIIVDQYRHWLGRAPEGPELELRRKKILGSIEKFGNRDGLIMGLVPIMISPEVFFHSEYGNVGVSSEPAFLSQDELIDAVDRALRDRRSRVDTRPSQWQIGYGKPTVRDFLVVAAANGKLKSREDLAATLDKAVSHKDVPKLSQSPTVKRFLDEYFNYTQYFDVFKCVADLEREKKAGRLAGAFIERFNNGYPEIVVSRTRGVIGHILHEDRQVLARLLTVKTDYRGDSKSTMEARFNGEKAGLEKGIAYLEQRVADAKKKGDEKQQTNLARLLAKKKHDLATLLKNHPDWMAPERMGVLTQRSWLVAHSSNVENDPIHRGKWIRERLLGGRVPDVPITVDAQIPENAEKTLRERMERTRGAECWKCHQLMDPLGLPFEQYDHFGSLRKTEKERPVVVSGAIINSGVPGLDGPVSGPDELIKKLAESEHVQQVFVRYAFRFWMGRNETLDDARTLQDAHKAYKQSDGSMSALLKSLLTSDAFLYRTGANPKGVASHED</sequence>
<reference evidence="3" key="1">
    <citation type="submission" date="2018-05" db="EMBL/GenBank/DDBJ databases">
        <authorList>
            <person name="Lanie J.A."/>
            <person name="Ng W.-L."/>
            <person name="Kazmierczak K.M."/>
            <person name="Andrzejewski T.M."/>
            <person name="Davidsen T.M."/>
            <person name="Wayne K.J."/>
            <person name="Tettelin H."/>
            <person name="Glass J.I."/>
            <person name="Rusch D."/>
            <person name="Podicherti R."/>
            <person name="Tsui H.-C.T."/>
            <person name="Winkler M.E."/>
        </authorList>
    </citation>
    <scope>NUCLEOTIDE SEQUENCE</scope>
</reference>